<dbReference type="Pfam" id="PF08234">
    <property type="entry name" value="Spindle_Spc25"/>
    <property type="match status" value="1"/>
</dbReference>
<keyword evidence="7 12" id="KW-0175">Coiled coil</keyword>
<reference evidence="14" key="1">
    <citation type="submission" date="2020-08" db="EMBL/GenBank/DDBJ databases">
        <title>Multicomponent nature underlies the extraordinary mechanical properties of spider dragline silk.</title>
        <authorList>
            <person name="Kono N."/>
            <person name="Nakamura H."/>
            <person name="Mori M."/>
            <person name="Yoshida Y."/>
            <person name="Ohtoshi R."/>
            <person name="Malay A.D."/>
            <person name="Moran D.A.P."/>
            <person name="Tomita M."/>
            <person name="Numata K."/>
            <person name="Arakawa K."/>
        </authorList>
    </citation>
    <scope>NUCLEOTIDE SEQUENCE</scope>
</reference>
<evidence type="ECO:0000313" key="15">
    <source>
        <dbReference type="Proteomes" id="UP000887013"/>
    </source>
</evidence>
<evidence type="ECO:0000256" key="5">
    <source>
        <dbReference type="ARBA" id="ARBA00022618"/>
    </source>
</evidence>
<evidence type="ECO:0000256" key="11">
    <source>
        <dbReference type="RuleBase" id="RU367150"/>
    </source>
</evidence>
<feature type="coiled-coil region" evidence="12">
    <location>
        <begin position="57"/>
        <end position="98"/>
    </location>
</feature>
<dbReference type="InterPro" id="IPR045143">
    <property type="entry name" value="Spc25"/>
</dbReference>
<dbReference type="GO" id="GO:0007059">
    <property type="term" value="P:chromosome segregation"/>
    <property type="evidence" value="ECO:0007669"/>
    <property type="project" value="InterPro"/>
</dbReference>
<comment type="similarity">
    <text evidence="2 11">Belongs to the SPC25 family.</text>
</comment>
<sequence>MSPKIRIARIKDVIEWEPNADLIKECVLKSGIGEQILDMKNEVISFIEQALNEYLAVTQLKEQIEILHQKQKRASLKLEESRKQVEQKQKATQTLEKKVSLRSKLYNLYKDNLGFEIKPLMGGINEEQSEISFSFSHINKNNPLETYSFILVLNEKTYSVKNCTPPIIEMENLLIELNKTNDLSSFVIQTRRNFISVLRNL</sequence>
<evidence type="ECO:0000256" key="8">
    <source>
        <dbReference type="ARBA" id="ARBA00023306"/>
    </source>
</evidence>
<evidence type="ECO:0000256" key="6">
    <source>
        <dbReference type="ARBA" id="ARBA00022776"/>
    </source>
</evidence>
<evidence type="ECO:0000259" key="13">
    <source>
        <dbReference type="Pfam" id="PF08234"/>
    </source>
</evidence>
<dbReference type="EMBL" id="BMAW01022053">
    <property type="protein sequence ID" value="GFT76007.1"/>
    <property type="molecule type" value="Genomic_DNA"/>
</dbReference>
<dbReference type="Proteomes" id="UP000887013">
    <property type="component" value="Unassembled WGS sequence"/>
</dbReference>
<accession>A0A8X6PKP7</accession>
<dbReference type="InterPro" id="IPR013255">
    <property type="entry name" value="Spc25_C"/>
</dbReference>
<keyword evidence="11" id="KW-0995">Kinetochore</keyword>
<keyword evidence="15" id="KW-1185">Reference proteome</keyword>
<evidence type="ECO:0000256" key="10">
    <source>
        <dbReference type="ARBA" id="ARBA00065771"/>
    </source>
</evidence>
<keyword evidence="6 11" id="KW-0498">Mitosis</keyword>
<dbReference type="PANTHER" id="PTHR14281:SF0">
    <property type="entry name" value="KINETOCHORE PROTEIN SPC25"/>
    <property type="match status" value="1"/>
</dbReference>
<dbReference type="Gene3D" id="3.30.457.50">
    <property type="entry name" value="Chromosome segregation protein Spc25"/>
    <property type="match status" value="1"/>
</dbReference>
<evidence type="ECO:0000256" key="9">
    <source>
        <dbReference type="ARBA" id="ARBA00023328"/>
    </source>
</evidence>
<proteinExistence type="inferred from homology"/>
<dbReference type="PANTHER" id="PTHR14281">
    <property type="entry name" value="KINETOCHORE PROTEIN SPC25-RELATED"/>
    <property type="match status" value="1"/>
</dbReference>
<dbReference type="GO" id="GO:0031262">
    <property type="term" value="C:Ndc80 complex"/>
    <property type="evidence" value="ECO:0007669"/>
    <property type="project" value="InterPro"/>
</dbReference>
<comment type="subcellular location">
    <subcellularLocation>
        <location evidence="1">Chromosome</location>
        <location evidence="1">Centromere</location>
    </subcellularLocation>
    <subcellularLocation>
        <location evidence="11">Nucleus</location>
    </subcellularLocation>
    <subcellularLocation>
        <location evidence="11">Chromosome</location>
        <location evidence="11">Centromere</location>
        <location evidence="11">Kinetochore</location>
    </subcellularLocation>
</comment>
<keyword evidence="8 11" id="KW-0131">Cell cycle</keyword>
<dbReference type="OrthoDB" id="6353017at2759"/>
<dbReference type="CDD" id="cd23784">
    <property type="entry name" value="RWD_Spc25"/>
    <property type="match status" value="1"/>
</dbReference>
<evidence type="ECO:0000256" key="7">
    <source>
        <dbReference type="ARBA" id="ARBA00023054"/>
    </source>
</evidence>
<evidence type="ECO:0000256" key="3">
    <source>
        <dbReference type="ARBA" id="ARBA00013692"/>
    </source>
</evidence>
<dbReference type="AlphaFoldDB" id="A0A8X6PKP7"/>
<dbReference type="GO" id="GO:0051301">
    <property type="term" value="P:cell division"/>
    <property type="evidence" value="ECO:0007669"/>
    <property type="project" value="UniProtKB-UniRule"/>
</dbReference>
<comment type="caution">
    <text evidence="14">The sequence shown here is derived from an EMBL/GenBank/DDBJ whole genome shotgun (WGS) entry which is preliminary data.</text>
</comment>
<evidence type="ECO:0000256" key="12">
    <source>
        <dbReference type="SAM" id="Coils"/>
    </source>
</evidence>
<evidence type="ECO:0000256" key="2">
    <source>
        <dbReference type="ARBA" id="ARBA00006379"/>
    </source>
</evidence>
<feature type="domain" description="Chromosome segregation protein Spc25 C-terminal" evidence="13">
    <location>
        <begin position="127"/>
        <end position="194"/>
    </location>
</feature>
<name>A0A8X6PKP7_NEPPI</name>
<keyword evidence="5 11" id="KW-0132">Cell division</keyword>
<gene>
    <name evidence="14" type="primary">AVEN_51414_1</name>
    <name evidence="14" type="ORF">NPIL_565611</name>
</gene>
<evidence type="ECO:0000256" key="1">
    <source>
        <dbReference type="ARBA" id="ARBA00004584"/>
    </source>
</evidence>
<keyword evidence="11" id="KW-0539">Nucleus</keyword>
<evidence type="ECO:0000256" key="4">
    <source>
        <dbReference type="ARBA" id="ARBA00022454"/>
    </source>
</evidence>
<keyword evidence="4 11" id="KW-0158">Chromosome</keyword>
<organism evidence="14 15">
    <name type="scientific">Nephila pilipes</name>
    <name type="common">Giant wood spider</name>
    <name type="synonym">Nephila maculata</name>
    <dbReference type="NCBI Taxonomy" id="299642"/>
    <lineage>
        <taxon>Eukaryota</taxon>
        <taxon>Metazoa</taxon>
        <taxon>Ecdysozoa</taxon>
        <taxon>Arthropoda</taxon>
        <taxon>Chelicerata</taxon>
        <taxon>Arachnida</taxon>
        <taxon>Araneae</taxon>
        <taxon>Araneomorphae</taxon>
        <taxon>Entelegynae</taxon>
        <taxon>Araneoidea</taxon>
        <taxon>Nephilidae</taxon>
        <taxon>Nephila</taxon>
    </lineage>
</organism>
<comment type="function">
    <text evidence="11">Acts as a component of the essential kinetochore-associated NDC80 complex, which is required for chromosome segregation and spindle checkpoint activity.</text>
</comment>
<comment type="subunit">
    <text evidence="10">Component of the NDC80 complex, which is composed of ndc80, cdca1, spbc24 and spbc25. The NDC80 complex interacts with mis12 and zwint.</text>
</comment>
<evidence type="ECO:0000313" key="14">
    <source>
        <dbReference type="EMBL" id="GFT76007.1"/>
    </source>
</evidence>
<keyword evidence="9 11" id="KW-0137">Centromere</keyword>
<protein>
    <recommendedName>
        <fullName evidence="3 11">Kinetochore protein SPC25</fullName>
    </recommendedName>
</protein>
<dbReference type="GO" id="GO:0005634">
    <property type="term" value="C:nucleus"/>
    <property type="evidence" value="ECO:0007669"/>
    <property type="project" value="UniProtKB-SubCell"/>
</dbReference>
<dbReference type="FunFam" id="3.30.457.50:FF:000001">
    <property type="entry name" value="Probable kinetochore protein spc25"/>
    <property type="match status" value="1"/>
</dbReference>